<gene>
    <name evidence="3" type="ORF">GCM10023116_22940</name>
</gene>
<dbReference type="InterPro" id="IPR051620">
    <property type="entry name" value="ORF904-like_C"/>
</dbReference>
<dbReference type="Pfam" id="PF19263">
    <property type="entry name" value="DUF5906"/>
    <property type="match status" value="1"/>
</dbReference>
<dbReference type="EMBL" id="BAABFL010000349">
    <property type="protein sequence ID" value="GAA4650011.1"/>
    <property type="molecule type" value="Genomic_DNA"/>
</dbReference>
<evidence type="ECO:0000256" key="1">
    <source>
        <dbReference type="ARBA" id="ARBA00022801"/>
    </source>
</evidence>
<dbReference type="PANTHER" id="PTHR35372">
    <property type="entry name" value="ATP BINDING PROTEIN-RELATED"/>
    <property type="match status" value="1"/>
</dbReference>
<evidence type="ECO:0000259" key="2">
    <source>
        <dbReference type="Pfam" id="PF19263"/>
    </source>
</evidence>
<sequence length="339" mass="38520">MYGGLAIEPASGNCSLFLDFIRKIICSNNKVLYEYILDWLAFLVQKPYEKPGVALVFRGKEGTGKGTFVRYVGAIFGRHFKHVFNIDQVLGRFNNLLMDCLLLFLDEALWGGDKKCQGILKGLITEPTVMIELKNKDIIPFDSFCHVIIATNNDWSVPAGKDSRRFCVLDVSDAHMQDTAYFGQLHEQMENGGVQALLHFLLERDISNVDIRKVPKTDALLEQKMRTLDPIENWLLDILQEGSLSYEEHGFVKDLGWPDEISKDQLYRCFKSQAVGTVKHIAKNSFCMKLKKVIPAIGDVRRTMANGTRQRVFDLPSLDQCRAAFEDYLGQPIDWEDGV</sequence>
<proteinExistence type="predicted"/>
<feature type="domain" description="NrS-1 polymerase-like helicase" evidence="2">
    <location>
        <begin position="57"/>
        <end position="165"/>
    </location>
</feature>
<evidence type="ECO:0000313" key="4">
    <source>
        <dbReference type="Proteomes" id="UP001500604"/>
    </source>
</evidence>
<keyword evidence="4" id="KW-1185">Reference proteome</keyword>
<name>A0ABP8V2J2_9GAMM</name>
<dbReference type="SUPFAM" id="SSF52540">
    <property type="entry name" value="P-loop containing nucleoside triphosphate hydrolases"/>
    <property type="match status" value="1"/>
</dbReference>
<dbReference type="PANTHER" id="PTHR35372:SF2">
    <property type="entry name" value="SF3 HELICASE DOMAIN-CONTAINING PROTEIN"/>
    <property type="match status" value="1"/>
</dbReference>
<comment type="caution">
    <text evidence="3">The sequence shown here is derived from an EMBL/GenBank/DDBJ whole genome shotgun (WGS) entry which is preliminary data.</text>
</comment>
<accession>A0ABP8V2J2</accession>
<reference evidence="4" key="1">
    <citation type="journal article" date="2019" name="Int. J. Syst. Evol. Microbiol.">
        <title>The Global Catalogue of Microorganisms (GCM) 10K type strain sequencing project: providing services to taxonomists for standard genome sequencing and annotation.</title>
        <authorList>
            <consortium name="The Broad Institute Genomics Platform"/>
            <consortium name="The Broad Institute Genome Sequencing Center for Infectious Disease"/>
            <person name="Wu L."/>
            <person name="Ma J."/>
        </authorList>
    </citation>
    <scope>NUCLEOTIDE SEQUENCE [LARGE SCALE GENOMIC DNA]</scope>
    <source>
        <strain evidence="4">JCM 17805</strain>
    </source>
</reference>
<dbReference type="InterPro" id="IPR045455">
    <property type="entry name" value="NrS-1_pol-like_helicase"/>
</dbReference>
<protein>
    <recommendedName>
        <fullName evidence="2">NrS-1 polymerase-like helicase domain-containing protein</fullName>
    </recommendedName>
</protein>
<evidence type="ECO:0000313" key="3">
    <source>
        <dbReference type="EMBL" id="GAA4650011.1"/>
    </source>
</evidence>
<keyword evidence="1" id="KW-0378">Hydrolase</keyword>
<dbReference type="Gene3D" id="3.40.50.300">
    <property type="entry name" value="P-loop containing nucleotide triphosphate hydrolases"/>
    <property type="match status" value="1"/>
</dbReference>
<dbReference type="InterPro" id="IPR027417">
    <property type="entry name" value="P-loop_NTPase"/>
</dbReference>
<organism evidence="3 4">
    <name type="scientific">Kistimonas scapharcae</name>
    <dbReference type="NCBI Taxonomy" id="1036133"/>
    <lineage>
        <taxon>Bacteria</taxon>
        <taxon>Pseudomonadati</taxon>
        <taxon>Pseudomonadota</taxon>
        <taxon>Gammaproteobacteria</taxon>
        <taxon>Oceanospirillales</taxon>
        <taxon>Endozoicomonadaceae</taxon>
        <taxon>Kistimonas</taxon>
    </lineage>
</organism>
<dbReference type="Proteomes" id="UP001500604">
    <property type="component" value="Unassembled WGS sequence"/>
</dbReference>